<organism evidence="1 2">
    <name type="scientific">Paenibacillus mendelii</name>
    <dbReference type="NCBI Taxonomy" id="206163"/>
    <lineage>
        <taxon>Bacteria</taxon>
        <taxon>Bacillati</taxon>
        <taxon>Bacillota</taxon>
        <taxon>Bacilli</taxon>
        <taxon>Bacillales</taxon>
        <taxon>Paenibacillaceae</taxon>
        <taxon>Paenibacillus</taxon>
    </lineage>
</organism>
<dbReference type="PROSITE" id="PS51257">
    <property type="entry name" value="PROKAR_LIPOPROTEIN"/>
    <property type="match status" value="1"/>
</dbReference>
<dbReference type="RefSeq" id="WP_204820768.1">
    <property type="nucleotide sequence ID" value="NZ_JANHOF010000020.1"/>
</dbReference>
<dbReference type="InterPro" id="IPR025372">
    <property type="entry name" value="DUF4362"/>
</dbReference>
<evidence type="ECO:0000313" key="1">
    <source>
        <dbReference type="EMBL" id="MFC0390072.1"/>
    </source>
</evidence>
<reference evidence="1 2" key="1">
    <citation type="submission" date="2024-09" db="EMBL/GenBank/DDBJ databases">
        <authorList>
            <person name="Sun Q."/>
            <person name="Mori K."/>
        </authorList>
    </citation>
    <scope>NUCLEOTIDE SEQUENCE [LARGE SCALE GENOMIC DNA]</scope>
    <source>
        <strain evidence="1 2">CCM 4839</strain>
    </source>
</reference>
<name>A0ABV6J2F9_9BACL</name>
<gene>
    <name evidence="1" type="ORF">ACFFJ8_01655</name>
</gene>
<dbReference type="Pfam" id="PF14275">
    <property type="entry name" value="DUF4362"/>
    <property type="match status" value="1"/>
</dbReference>
<protein>
    <submittedName>
        <fullName evidence="1">DUF4362 domain-containing protein</fullName>
    </submittedName>
</protein>
<comment type="caution">
    <text evidence="1">The sequence shown here is derived from an EMBL/GenBank/DDBJ whole genome shotgun (WGS) entry which is preliminary data.</text>
</comment>
<dbReference type="EMBL" id="JBHLVF010000006">
    <property type="protein sequence ID" value="MFC0390072.1"/>
    <property type="molecule type" value="Genomic_DNA"/>
</dbReference>
<proteinExistence type="predicted"/>
<evidence type="ECO:0000313" key="2">
    <source>
        <dbReference type="Proteomes" id="UP001589818"/>
    </source>
</evidence>
<accession>A0ABV6J2F9</accession>
<dbReference type="Proteomes" id="UP001589818">
    <property type="component" value="Unassembled WGS sequence"/>
</dbReference>
<keyword evidence="2" id="KW-1185">Reference proteome</keyword>
<sequence length="142" mass="16294">MSNRMYIIALILIVLLSACSSKPYNYDTAIANGDIVNLHGQLKNVERLQEFYQNISQNKKDDIRITQFTEEGDPIFYDLEFNGEEIKYTYDTTKDNHGKNRVRSTTCKTLIATKIDTGVEYTLEGCFGKNTEVGENFQFLVK</sequence>